<name>A0ABT3GA32_9BACT</name>
<keyword evidence="3" id="KW-1185">Reference proteome</keyword>
<sequence>MNIRHLLLACALIIPPVQADTLRIVEFADLGIPSKEESPSVLALPWNEEGQVLFPSVRGTAILEAYVIAPVPGETYAPLPRMKVALRLKDEQAISGFVDTPAPDDDIKRLKPFPFQFNPSKHPAATEEAFAAARKDHDTRLARSGLPGSAWYRHRAGVIPADPNRVTPSGDFDSTFRMASGGRAIAENLALDRELILASGEKGESVDIATLKGITVPAIDWTGKLKLGEVKIDSAAMYIPEDQHALITPSLAALLELRDLVDKEGAPILQSYDVRNPYQGLVARYQEQMGIANLDFIAKTLDLGSVAITGSDPFFATGTDLALIFSTEKQDAVFDAFALALSLKAKLAGVAMKEQDGIRSYQTEDRALSVHLAKFDGAVVISNSLSQVQRIASVAKKETPALGSTDEYKFFRQRYPVDPAEDAYLFLSDATIRRWCSPAVRIAASRRTRAFAALGELAAAKLEGKPAAETYADLLGKVTDAGASPDSEIFNTLGFLTPSSELAIKTAFPAEANAYNRWREGYESGWRRVFDPIALRLRMEGPKRELDLSVLPLTVDSSYRRWMEITGTGKPKEGAPAAHEKAKAFLSFNIDTESEAFRRLGEQSVQILPSLKANALGWVGGSISLYLDESFFWTALTRGNAKTLLDMNYLRLPLGVRIDSRSSVQLAVFITAIRSYIEESAPNLLRWEQRKHGETAYLAVLSREEEEENPLSPAIYYAALKGALLISLDERVLKDAIDREEKEKKAVPTGHHVQATLDGSSATLLGMVGENRLDRQRLESWAALPILNEWHRREPQKDPVVLHAAVFREDIRCPGGKGYRWNEAAGTMESVAFGFPADPRGEEVKFASAPVRFGAGLRFEDGGLRLQATMEPEPAREEKAADDQAGIEVPDGFPQVKDLALLPEGLELTYAVDETDADGPYTKTITRQASEETDKGTIIRTRTRIDAEGEEDDSISNEDYLLAKDGTGLGMTGLKSDLLVRTFGRPMPVLPAKLAPGIRFGGNYDSVAIHENETSKDGGLLRARVIGLEKVEVPAGTFENCVRIDGEYDYLSGAQIGRVTDTLWYAPGIGIVKSVWKTEFGHGTELLQKVVKP</sequence>
<gene>
    <name evidence="2" type="ORF">OJ996_24185</name>
</gene>
<proteinExistence type="predicted"/>
<evidence type="ECO:0000259" key="1">
    <source>
        <dbReference type="Pfam" id="PF21347"/>
    </source>
</evidence>
<dbReference type="Gene3D" id="2.40.360.20">
    <property type="match status" value="1"/>
</dbReference>
<accession>A0ABT3GA32</accession>
<protein>
    <recommendedName>
        <fullName evidence="1">DUF3108 domain-containing protein</fullName>
    </recommendedName>
</protein>
<organism evidence="2 3">
    <name type="scientific">Luteolibacter rhizosphaerae</name>
    <dbReference type="NCBI Taxonomy" id="2989719"/>
    <lineage>
        <taxon>Bacteria</taxon>
        <taxon>Pseudomonadati</taxon>
        <taxon>Verrucomicrobiota</taxon>
        <taxon>Verrucomicrobiia</taxon>
        <taxon>Verrucomicrobiales</taxon>
        <taxon>Verrucomicrobiaceae</taxon>
        <taxon>Luteolibacter</taxon>
    </lineage>
</organism>
<evidence type="ECO:0000313" key="3">
    <source>
        <dbReference type="Proteomes" id="UP001165653"/>
    </source>
</evidence>
<reference evidence="2" key="1">
    <citation type="submission" date="2022-10" db="EMBL/GenBank/DDBJ databases">
        <title>Luteolibacter sp. GHJ8, whole genome shotgun sequencing project.</title>
        <authorList>
            <person name="Zhao G."/>
            <person name="Shen L."/>
        </authorList>
    </citation>
    <scope>NUCLEOTIDE SEQUENCE</scope>
    <source>
        <strain evidence="2">GHJ8</strain>
    </source>
</reference>
<dbReference type="Pfam" id="PF21347">
    <property type="entry name" value="DUF3108_like"/>
    <property type="match status" value="1"/>
</dbReference>
<dbReference type="EMBL" id="JAPDDR010000017">
    <property type="protein sequence ID" value="MCW1916708.1"/>
    <property type="molecule type" value="Genomic_DNA"/>
</dbReference>
<comment type="caution">
    <text evidence="2">The sequence shown here is derived from an EMBL/GenBank/DDBJ whole genome shotgun (WGS) entry which is preliminary data.</text>
</comment>
<feature type="domain" description="DUF3108" evidence="1">
    <location>
        <begin position="1024"/>
        <end position="1074"/>
    </location>
</feature>
<dbReference type="Proteomes" id="UP001165653">
    <property type="component" value="Unassembled WGS sequence"/>
</dbReference>
<evidence type="ECO:0000313" key="2">
    <source>
        <dbReference type="EMBL" id="MCW1916708.1"/>
    </source>
</evidence>
<dbReference type="InterPro" id="IPR049279">
    <property type="entry name" value="DUF3108-like"/>
</dbReference>
<dbReference type="RefSeq" id="WP_264516293.1">
    <property type="nucleotide sequence ID" value="NZ_JAPDDR010000017.1"/>
</dbReference>